<dbReference type="AlphaFoldDB" id="A0A6P4I3N0"/>
<keyword evidence="5" id="KW-0325">Glycoprotein</keyword>
<organism evidence="8 9">
    <name type="scientific">Drosophila kikkawai</name>
    <name type="common">Fruit fly</name>
    <dbReference type="NCBI Taxonomy" id="30033"/>
    <lineage>
        <taxon>Eukaryota</taxon>
        <taxon>Metazoa</taxon>
        <taxon>Ecdysozoa</taxon>
        <taxon>Arthropoda</taxon>
        <taxon>Hexapoda</taxon>
        <taxon>Insecta</taxon>
        <taxon>Pterygota</taxon>
        <taxon>Neoptera</taxon>
        <taxon>Endopterygota</taxon>
        <taxon>Diptera</taxon>
        <taxon>Brachycera</taxon>
        <taxon>Muscomorpha</taxon>
        <taxon>Ephydroidea</taxon>
        <taxon>Drosophilidae</taxon>
        <taxon>Drosophila</taxon>
        <taxon>Sophophora</taxon>
    </lineage>
</organism>
<dbReference type="GO" id="GO:0005576">
    <property type="term" value="C:extracellular region"/>
    <property type="evidence" value="ECO:0007669"/>
    <property type="project" value="InterPro"/>
</dbReference>
<dbReference type="InterPro" id="IPR002557">
    <property type="entry name" value="Chitin-bd_dom"/>
</dbReference>
<keyword evidence="3" id="KW-0677">Repeat</keyword>
<sequence length="346" mass="36496">MRGFDTRICALVACLLLASQASGYTMEQMCAQWSGTGYVGNPTNCRAWGYCQGQKLVGWGTCPDDYIFNSQKGICDYPYRTVCATSAVQTCTAATSPMYVADPSNCTQYGYCDGKGSISYGDCGVGGVYSASSRSCVWGPACPQSTICQFMLSDIYVGDPDNCGSWLSCNNGYGTPGTCGSGLTYNLVTGNCQKTNTCNGNTDSGSSNGQFTVGDTSSTICKDKTNGYEAAPALTGKSYRFVSDLTTCYGFYYCESATAVGVWNQCPTGTHFDPTIGKCVSPAAYACPYNRCGNVNSVFMTRLGTSCEGYTVCASGGIGSCPTKNPYYDEVYDICTATAPGFAICS</sequence>
<evidence type="ECO:0000256" key="6">
    <source>
        <dbReference type="SAM" id="SignalP"/>
    </source>
</evidence>
<dbReference type="InterPro" id="IPR036508">
    <property type="entry name" value="Chitin-bd_dom_sf"/>
</dbReference>
<dbReference type="Gene3D" id="2.170.140.10">
    <property type="entry name" value="Chitin binding domain"/>
    <property type="match status" value="2"/>
</dbReference>
<dbReference type="GO" id="GO:0008061">
    <property type="term" value="F:chitin binding"/>
    <property type="evidence" value="ECO:0007669"/>
    <property type="project" value="UniProtKB-KW"/>
</dbReference>
<dbReference type="Proteomes" id="UP001652661">
    <property type="component" value="Chromosome 3L"/>
</dbReference>
<dbReference type="PANTHER" id="PTHR23301:SF106">
    <property type="entry name" value="CHITIN-BINDING TYPE-2 DOMAIN-CONTAINING PROTEIN-RELATED"/>
    <property type="match status" value="1"/>
</dbReference>
<evidence type="ECO:0000259" key="7">
    <source>
        <dbReference type="PROSITE" id="PS50940"/>
    </source>
</evidence>
<proteinExistence type="predicted"/>
<feature type="domain" description="Chitin-binding type-2" evidence="7">
    <location>
        <begin position="88"/>
        <end position="144"/>
    </location>
</feature>
<evidence type="ECO:0000256" key="3">
    <source>
        <dbReference type="ARBA" id="ARBA00022737"/>
    </source>
</evidence>
<dbReference type="SUPFAM" id="SSF57625">
    <property type="entry name" value="Invertebrate chitin-binding proteins"/>
    <property type="match status" value="4"/>
</dbReference>
<dbReference type="OrthoDB" id="6020543at2759"/>
<dbReference type="Pfam" id="PF01607">
    <property type="entry name" value="CBM_14"/>
    <property type="match status" value="4"/>
</dbReference>
<keyword evidence="8" id="KW-1185">Reference proteome</keyword>
<dbReference type="InterPro" id="IPR051940">
    <property type="entry name" value="Chitin_bind-dev_reg"/>
</dbReference>
<feature type="domain" description="Chitin-binding type-2" evidence="7">
    <location>
        <begin position="145"/>
        <end position="200"/>
    </location>
</feature>
<dbReference type="SMART" id="SM00494">
    <property type="entry name" value="ChtBD2"/>
    <property type="match status" value="4"/>
</dbReference>
<feature type="signal peptide" evidence="6">
    <location>
        <begin position="1"/>
        <end position="23"/>
    </location>
</feature>
<keyword evidence="2 6" id="KW-0732">Signal</keyword>
<feature type="domain" description="Chitin-binding type-2" evidence="7">
    <location>
        <begin position="27"/>
        <end position="85"/>
    </location>
</feature>
<evidence type="ECO:0000313" key="8">
    <source>
        <dbReference type="Proteomes" id="UP001652661"/>
    </source>
</evidence>
<reference evidence="9" key="1">
    <citation type="submission" date="2025-08" db="UniProtKB">
        <authorList>
            <consortium name="RefSeq"/>
        </authorList>
    </citation>
    <scope>IDENTIFICATION</scope>
    <source>
        <strain evidence="9">14028-0561.14</strain>
        <tissue evidence="9">Whole fly</tissue>
    </source>
</reference>
<dbReference type="PROSITE" id="PS50940">
    <property type="entry name" value="CHIT_BIND_II"/>
    <property type="match status" value="4"/>
</dbReference>
<dbReference type="PANTHER" id="PTHR23301">
    <property type="entry name" value="CHITIN BINDING PERITROPHIN-A"/>
    <property type="match status" value="1"/>
</dbReference>
<evidence type="ECO:0000256" key="2">
    <source>
        <dbReference type="ARBA" id="ARBA00022729"/>
    </source>
</evidence>
<accession>A0A6P4I3N0</accession>
<evidence type="ECO:0000256" key="4">
    <source>
        <dbReference type="ARBA" id="ARBA00023157"/>
    </source>
</evidence>
<evidence type="ECO:0000256" key="5">
    <source>
        <dbReference type="ARBA" id="ARBA00023180"/>
    </source>
</evidence>
<dbReference type="RefSeq" id="XP_017022765.1">
    <property type="nucleotide sequence ID" value="XM_017167276.2"/>
</dbReference>
<feature type="domain" description="Chitin-binding type-2" evidence="7">
    <location>
        <begin position="218"/>
        <end position="289"/>
    </location>
</feature>
<keyword evidence="1" id="KW-0147">Chitin-binding</keyword>
<evidence type="ECO:0000313" key="9">
    <source>
        <dbReference type="RefSeq" id="XP_017022765.1"/>
    </source>
</evidence>
<protein>
    <submittedName>
        <fullName evidence="9">Peritrophin-44 isoform X1</fullName>
    </submittedName>
</protein>
<gene>
    <name evidence="9" type="primary">LOC108075023</name>
</gene>
<dbReference type="GeneID" id="108075023"/>
<feature type="chain" id="PRO_5028070472" evidence="6">
    <location>
        <begin position="24"/>
        <end position="346"/>
    </location>
</feature>
<keyword evidence="4" id="KW-1015">Disulfide bond</keyword>
<evidence type="ECO:0000256" key="1">
    <source>
        <dbReference type="ARBA" id="ARBA00022669"/>
    </source>
</evidence>
<name>A0A6P4I3N0_DROKI</name>